<dbReference type="AlphaFoldDB" id="A0A0N1H3V6"/>
<dbReference type="GO" id="GO:0032259">
    <property type="term" value="P:methylation"/>
    <property type="evidence" value="ECO:0007669"/>
    <property type="project" value="UniProtKB-KW"/>
</dbReference>
<gene>
    <name evidence="7" type="ORF">AB675_3565</name>
</gene>
<dbReference type="PANTHER" id="PTHR24305:SF232">
    <property type="entry name" value="P450, PUTATIVE (EUROFUNG)-RELATED"/>
    <property type="match status" value="1"/>
</dbReference>
<dbReference type="RefSeq" id="XP_017999660.1">
    <property type="nucleotide sequence ID" value="XM_018143626.1"/>
</dbReference>
<dbReference type="InterPro" id="IPR036396">
    <property type="entry name" value="Cyt_P450_sf"/>
</dbReference>
<dbReference type="CDD" id="cd11060">
    <property type="entry name" value="CYP57A1-like"/>
    <property type="match status" value="1"/>
</dbReference>
<dbReference type="GO" id="GO:0004497">
    <property type="term" value="F:monooxygenase activity"/>
    <property type="evidence" value="ECO:0007669"/>
    <property type="project" value="InterPro"/>
</dbReference>
<evidence type="ECO:0000256" key="3">
    <source>
        <dbReference type="ARBA" id="ARBA00022723"/>
    </source>
</evidence>
<evidence type="ECO:0000313" key="7">
    <source>
        <dbReference type="EMBL" id="KPI39697.1"/>
    </source>
</evidence>
<evidence type="ECO:0000256" key="1">
    <source>
        <dbReference type="ARBA" id="ARBA00001971"/>
    </source>
</evidence>
<dbReference type="OrthoDB" id="3934656at2759"/>
<dbReference type="GeneID" id="28735506"/>
<dbReference type="VEuPathDB" id="FungiDB:AB675_3565"/>
<comment type="caution">
    <text evidence="7">The sequence shown here is derived from an EMBL/GenBank/DDBJ whole genome shotgun (WGS) entry which is preliminary data.</text>
</comment>
<dbReference type="Proteomes" id="UP000038010">
    <property type="component" value="Unassembled WGS sequence"/>
</dbReference>
<dbReference type="STRING" id="1664694.A0A0N1H3V6"/>
<dbReference type="PANTHER" id="PTHR24305">
    <property type="entry name" value="CYTOCHROME P450"/>
    <property type="match status" value="1"/>
</dbReference>
<dbReference type="EMBL" id="LFJN01000014">
    <property type="protein sequence ID" value="KPI39697.1"/>
    <property type="molecule type" value="Genomic_DNA"/>
</dbReference>
<proteinExistence type="inferred from homology"/>
<dbReference type="SUPFAM" id="SSF48264">
    <property type="entry name" value="Cytochrome P450"/>
    <property type="match status" value="1"/>
</dbReference>
<organism evidence="7 8">
    <name type="scientific">Cyphellophora attinorum</name>
    <dbReference type="NCBI Taxonomy" id="1664694"/>
    <lineage>
        <taxon>Eukaryota</taxon>
        <taxon>Fungi</taxon>
        <taxon>Dikarya</taxon>
        <taxon>Ascomycota</taxon>
        <taxon>Pezizomycotina</taxon>
        <taxon>Eurotiomycetes</taxon>
        <taxon>Chaetothyriomycetidae</taxon>
        <taxon>Chaetothyriales</taxon>
        <taxon>Cyphellophoraceae</taxon>
        <taxon>Cyphellophora</taxon>
    </lineage>
</organism>
<dbReference type="InterPro" id="IPR002401">
    <property type="entry name" value="Cyt_P450_E_grp-I"/>
</dbReference>
<evidence type="ECO:0000256" key="6">
    <source>
        <dbReference type="SAM" id="Phobius"/>
    </source>
</evidence>
<reference evidence="7 8" key="1">
    <citation type="submission" date="2015-06" db="EMBL/GenBank/DDBJ databases">
        <title>Draft genome of the ant-associated black yeast Phialophora attae CBS 131958.</title>
        <authorList>
            <person name="Moreno L.F."/>
            <person name="Stielow B.J."/>
            <person name="de Hoog S."/>
            <person name="Vicente V.A."/>
            <person name="Weiss V.A."/>
            <person name="de Vries M."/>
            <person name="Cruz L.M."/>
            <person name="Souza E.M."/>
        </authorList>
    </citation>
    <scope>NUCLEOTIDE SEQUENCE [LARGE SCALE GENOMIC DNA]</scope>
    <source>
        <strain evidence="7 8">CBS 131958</strain>
    </source>
</reference>
<accession>A0A0N1H3V6</accession>
<keyword evidence="7" id="KW-0808">Transferase</keyword>
<dbReference type="GO" id="GO:0008168">
    <property type="term" value="F:methyltransferase activity"/>
    <property type="evidence" value="ECO:0007669"/>
    <property type="project" value="UniProtKB-KW"/>
</dbReference>
<evidence type="ECO:0000256" key="5">
    <source>
        <dbReference type="PIRSR" id="PIRSR602401-1"/>
    </source>
</evidence>
<dbReference type="InterPro" id="IPR001128">
    <property type="entry name" value="Cyt_P450"/>
</dbReference>
<protein>
    <submittedName>
        <fullName evidence="7">Pisatin demethylase</fullName>
    </submittedName>
</protein>
<name>A0A0N1H3V6_9EURO</name>
<feature type="transmembrane region" description="Helical" evidence="6">
    <location>
        <begin position="16"/>
        <end position="36"/>
    </location>
</feature>
<comment type="cofactor">
    <cofactor evidence="1 5">
        <name>heme</name>
        <dbReference type="ChEBI" id="CHEBI:30413"/>
    </cofactor>
</comment>
<dbReference type="PRINTS" id="PR00463">
    <property type="entry name" value="EP450I"/>
</dbReference>
<dbReference type="GO" id="GO:0020037">
    <property type="term" value="F:heme binding"/>
    <property type="evidence" value="ECO:0007669"/>
    <property type="project" value="InterPro"/>
</dbReference>
<dbReference type="Gene3D" id="1.10.630.10">
    <property type="entry name" value="Cytochrome P450"/>
    <property type="match status" value="1"/>
</dbReference>
<sequence>MALLTISNGAAIRDPFFAGFLVLVLALTASICLGVYRRYLHPLSHIPGPPSAALSGLWRNNRYWRGTWHDDIVDVHRKYGPVVRIAPNEVSVVGQTAMKQLYGHGCNTVKTSWYSVWDPPIGAPAFFSVRDRKLHSFLRKRVSAAYTMSSVLRYEVFIQGCLDLLINRLRTYATTGQTVDMSAMTNAFAFDVVGELAYGTQLGHLETGTDVLDLRKNIFNLFFLSSCMGHYLGQMKLFTNPVTQAMFKFCGIRNRVAEFQDWSKDKVEPRFAAARQEKSVTEGRSDMLAHFLKMRDQDGNPARFEEVLSEALNLVGAGADTTSIAIRACLEAIASRPDVCKRLQAEIDDYYTASQLTEPITYLQCQNLPYLLAVTKEAMRLWPSIVFQLLRHAPDSGMTIGDISIPAGTPVGMSLIAHNRDRGTWGEDADEFRPERWLESDERARYLESINMTFGGSGPRMCVGRNIALVEVQKSIAQIFRTFDVELVNKDKPWTITSYWFAYQHDLMMRLSLREKASQ</sequence>
<dbReference type="GO" id="GO:0005506">
    <property type="term" value="F:iron ion binding"/>
    <property type="evidence" value="ECO:0007669"/>
    <property type="project" value="InterPro"/>
</dbReference>
<keyword evidence="5" id="KW-0349">Heme</keyword>
<keyword evidence="6" id="KW-0812">Transmembrane</keyword>
<keyword evidence="4 5" id="KW-0408">Iron</keyword>
<keyword evidence="7" id="KW-0489">Methyltransferase</keyword>
<keyword evidence="6" id="KW-1133">Transmembrane helix</keyword>
<dbReference type="PRINTS" id="PR00385">
    <property type="entry name" value="P450"/>
</dbReference>
<comment type="similarity">
    <text evidence="2">Belongs to the cytochrome P450 family.</text>
</comment>
<evidence type="ECO:0000256" key="4">
    <source>
        <dbReference type="ARBA" id="ARBA00023004"/>
    </source>
</evidence>
<evidence type="ECO:0000256" key="2">
    <source>
        <dbReference type="ARBA" id="ARBA00010617"/>
    </source>
</evidence>
<dbReference type="InterPro" id="IPR050121">
    <property type="entry name" value="Cytochrome_P450_monoxygenase"/>
</dbReference>
<dbReference type="Pfam" id="PF00067">
    <property type="entry name" value="p450"/>
    <property type="match status" value="1"/>
</dbReference>
<dbReference type="GO" id="GO:0016705">
    <property type="term" value="F:oxidoreductase activity, acting on paired donors, with incorporation or reduction of molecular oxygen"/>
    <property type="evidence" value="ECO:0007669"/>
    <property type="project" value="InterPro"/>
</dbReference>
<keyword evidence="6" id="KW-0472">Membrane</keyword>
<feature type="binding site" description="axial binding residue" evidence="5">
    <location>
        <position position="462"/>
    </location>
    <ligand>
        <name>heme</name>
        <dbReference type="ChEBI" id="CHEBI:30413"/>
    </ligand>
    <ligandPart>
        <name>Fe</name>
        <dbReference type="ChEBI" id="CHEBI:18248"/>
    </ligandPart>
</feature>
<evidence type="ECO:0000313" key="8">
    <source>
        <dbReference type="Proteomes" id="UP000038010"/>
    </source>
</evidence>
<keyword evidence="3 5" id="KW-0479">Metal-binding</keyword>
<keyword evidence="8" id="KW-1185">Reference proteome</keyword>